<evidence type="ECO:0000256" key="5">
    <source>
        <dbReference type="SAM" id="Phobius"/>
    </source>
</evidence>
<dbReference type="SMART" id="SM00261">
    <property type="entry name" value="FU"/>
    <property type="match status" value="5"/>
</dbReference>
<comment type="subcellular location">
    <subcellularLocation>
        <location evidence="1">Secreted</location>
    </subcellularLocation>
</comment>
<dbReference type="SUPFAM" id="SSF57184">
    <property type="entry name" value="Growth factor receptor domain"/>
    <property type="match status" value="3"/>
</dbReference>
<dbReference type="Gene3D" id="2.10.220.10">
    <property type="entry name" value="Hormone Receptor, Insulin-like Growth Factor Receptor 1, Chain A, domain 2"/>
    <property type="match status" value="3"/>
</dbReference>
<reference evidence="7 8" key="1">
    <citation type="submission" date="2019-01" db="EMBL/GenBank/DDBJ databases">
        <title>Draft Genome and Complete Hox-Cluster Characterization of the Sterlet Sturgeon (Acipenser ruthenus).</title>
        <authorList>
            <person name="Wei Q."/>
        </authorList>
    </citation>
    <scope>NUCLEOTIDE SEQUENCE [LARGE SCALE GENOMIC DNA]</scope>
    <source>
        <strain evidence="7">WHYD16114868_AA</strain>
        <tissue evidence="7">Blood</tissue>
    </source>
</reference>
<evidence type="ECO:0000313" key="7">
    <source>
        <dbReference type="EMBL" id="RXM95774.1"/>
    </source>
</evidence>
<organism evidence="7 8">
    <name type="scientific">Acipenser ruthenus</name>
    <name type="common">Sterlet sturgeon</name>
    <dbReference type="NCBI Taxonomy" id="7906"/>
    <lineage>
        <taxon>Eukaryota</taxon>
        <taxon>Metazoa</taxon>
        <taxon>Chordata</taxon>
        <taxon>Craniata</taxon>
        <taxon>Vertebrata</taxon>
        <taxon>Euteleostomi</taxon>
        <taxon>Actinopterygii</taxon>
        <taxon>Chondrostei</taxon>
        <taxon>Acipenseriformes</taxon>
        <taxon>Acipenseridae</taxon>
        <taxon>Acipenser</taxon>
    </lineage>
</organism>
<dbReference type="PANTHER" id="PTHR15332:SF175">
    <property type="entry name" value="PROPROTEIN CONVERTASE SUBTILISIN_KEXIN TYPE 5-LIKE"/>
    <property type="match status" value="1"/>
</dbReference>
<accession>A0A444V5U7</accession>
<evidence type="ECO:0000256" key="4">
    <source>
        <dbReference type="ARBA" id="ARBA00023180"/>
    </source>
</evidence>
<evidence type="ECO:0000313" key="8">
    <source>
        <dbReference type="Proteomes" id="UP000289886"/>
    </source>
</evidence>
<gene>
    <name evidence="7" type="ORF">EOD39_16479</name>
</gene>
<evidence type="ECO:0000256" key="3">
    <source>
        <dbReference type="ARBA" id="ARBA00022729"/>
    </source>
</evidence>
<comment type="caution">
    <text evidence="7">The sequence shown here is derived from an EMBL/GenBank/DDBJ whole genome shotgun (WGS) entry which is preliminary data.</text>
</comment>
<keyword evidence="5" id="KW-0472">Membrane</keyword>
<keyword evidence="2" id="KW-0964">Secreted</keyword>
<keyword evidence="5" id="KW-0812">Transmembrane</keyword>
<protein>
    <submittedName>
        <fullName evidence="7">Proprotein convertase subtilisin/kexin type 5</fullName>
    </submittedName>
</protein>
<sequence length="427" mass="46586">MVNCELCADAKVCAKCTGNYKLQSGVCQTTECKEGQVEDPETGECIDCETGCETCSADGSCVKQCPDGTYGEPNSWRCESCHGSCQTCHGLLPKNCDSCPQGNLPMYGQCPTVSCVEGQYMDAADSKCYSCDVSCKTCFGPQALDCSSCCTGYFLDQEGACVEHCPVGYFINPATQLCEECSANCESCEGATEKCLSCKKGPFSLFLHQGNCWSNCPEGYFESAEGTCEACDSLCLSCDENKSNCMSCAAGLYLENGRCSPNCSVKYYPDMDGTCRRCPAHCHTCTDGKTCKALCVERPHPEPERRLMLENMNSLAISHVSATVPALVMLVLVITLAVLGLYRARARKKLCWKLSYERLRGSADPNASYRRDMLHGVPDPDDSADEADVVYTSRDGTVYRRYNFIKAQDEEAEGHEDQAAYLNKARC</sequence>
<dbReference type="Pfam" id="PF15913">
    <property type="entry name" value="Furin-like_2"/>
    <property type="match status" value="1"/>
</dbReference>
<dbReference type="AlphaFoldDB" id="A0A444V5U7"/>
<dbReference type="Proteomes" id="UP000289886">
    <property type="component" value="Unassembled WGS sequence"/>
</dbReference>
<dbReference type="PANTHER" id="PTHR15332">
    <property type="entry name" value="PROPROTEIN CONVERTASE SUBTILISIN_KEXIN TYPE 5-LIKE"/>
    <property type="match status" value="1"/>
</dbReference>
<dbReference type="GO" id="GO:0005576">
    <property type="term" value="C:extracellular region"/>
    <property type="evidence" value="ECO:0007669"/>
    <property type="project" value="UniProtKB-SubCell"/>
</dbReference>
<dbReference type="InterPro" id="IPR009030">
    <property type="entry name" value="Growth_fac_rcpt_cys_sf"/>
</dbReference>
<keyword evidence="5" id="KW-1133">Transmembrane helix</keyword>
<name>A0A444V5U7_ACIRT</name>
<keyword evidence="3" id="KW-0732">Signal</keyword>
<evidence type="ECO:0000256" key="2">
    <source>
        <dbReference type="ARBA" id="ARBA00022525"/>
    </source>
</evidence>
<proteinExistence type="predicted"/>
<feature type="domain" description="R-spondin Fu-CRD" evidence="6">
    <location>
        <begin position="156"/>
        <end position="222"/>
    </location>
</feature>
<dbReference type="CDD" id="cd00064">
    <property type="entry name" value="FU"/>
    <property type="match status" value="3"/>
</dbReference>
<evidence type="ECO:0000259" key="6">
    <source>
        <dbReference type="Pfam" id="PF15913"/>
    </source>
</evidence>
<keyword evidence="8" id="KW-1185">Reference proteome</keyword>
<dbReference type="InterPro" id="IPR043601">
    <property type="entry name" value="Rspo_Fu-CRD_dom"/>
</dbReference>
<dbReference type="EMBL" id="SCEB01002107">
    <property type="protein sequence ID" value="RXM95774.1"/>
    <property type="molecule type" value="Genomic_DNA"/>
</dbReference>
<keyword evidence="4" id="KW-0325">Glycoprotein</keyword>
<dbReference type="InterPro" id="IPR006212">
    <property type="entry name" value="Furin_repeat"/>
</dbReference>
<evidence type="ECO:0000256" key="1">
    <source>
        <dbReference type="ARBA" id="ARBA00004613"/>
    </source>
</evidence>
<feature type="transmembrane region" description="Helical" evidence="5">
    <location>
        <begin position="322"/>
        <end position="342"/>
    </location>
</feature>